<reference evidence="1" key="1">
    <citation type="submission" date="2021-02" db="EMBL/GenBank/DDBJ databases">
        <authorList>
            <person name="Nowell W R."/>
        </authorList>
    </citation>
    <scope>NUCLEOTIDE SEQUENCE</scope>
</reference>
<dbReference type="Proteomes" id="UP000663882">
    <property type="component" value="Unassembled WGS sequence"/>
</dbReference>
<dbReference type="Proteomes" id="UP000663823">
    <property type="component" value="Unassembled WGS sequence"/>
</dbReference>
<sequence length="205" mass="23402">MGIRYDKINISRPDMLCPVEFNDVTEAGSVYIVIHKPNEEDKKCEIEKRKHFSVAIDVTGSSTTTKFVATHIDLYVASLTDHTTYIDSIFKIRIWDHYFLVKKVGKIPLADIQAFPTPNHFAKEIEHRLIANVHVPLCRLNGSANWSSTLNCQTFTRQCIEYLQMDFPQDITIISDVMPTMVNLYLNGSLLTHQAIEKSNEALTK</sequence>
<evidence type="ECO:0000313" key="2">
    <source>
        <dbReference type="EMBL" id="CAF3667903.1"/>
    </source>
</evidence>
<dbReference type="EMBL" id="CAJOAX010000931">
    <property type="protein sequence ID" value="CAF3667903.1"/>
    <property type="molecule type" value="Genomic_DNA"/>
</dbReference>
<accession>A0A813SV04</accession>
<gene>
    <name evidence="2" type="ORF">OTI717_LOCUS10359</name>
    <name evidence="1" type="ORF">RFH988_LOCUS3850</name>
</gene>
<evidence type="ECO:0000313" key="1">
    <source>
        <dbReference type="EMBL" id="CAF0799605.1"/>
    </source>
</evidence>
<evidence type="ECO:0000313" key="3">
    <source>
        <dbReference type="Proteomes" id="UP000663882"/>
    </source>
</evidence>
<name>A0A813SV04_9BILA</name>
<organism evidence="1 3">
    <name type="scientific">Rotaria sordida</name>
    <dbReference type="NCBI Taxonomy" id="392033"/>
    <lineage>
        <taxon>Eukaryota</taxon>
        <taxon>Metazoa</taxon>
        <taxon>Spiralia</taxon>
        <taxon>Gnathifera</taxon>
        <taxon>Rotifera</taxon>
        <taxon>Eurotatoria</taxon>
        <taxon>Bdelloidea</taxon>
        <taxon>Philodinida</taxon>
        <taxon>Philodinidae</taxon>
        <taxon>Rotaria</taxon>
    </lineage>
</organism>
<dbReference type="OrthoDB" id="9980383at2759"/>
<dbReference type="EMBL" id="CAJNOO010000096">
    <property type="protein sequence ID" value="CAF0799605.1"/>
    <property type="molecule type" value="Genomic_DNA"/>
</dbReference>
<comment type="caution">
    <text evidence="1">The sequence shown here is derived from an EMBL/GenBank/DDBJ whole genome shotgun (WGS) entry which is preliminary data.</text>
</comment>
<proteinExistence type="predicted"/>
<dbReference type="AlphaFoldDB" id="A0A813SV04"/>
<protein>
    <submittedName>
        <fullName evidence="1">Uncharacterized protein</fullName>
    </submittedName>
</protein>